<dbReference type="Proteomes" id="UP000789706">
    <property type="component" value="Unassembled WGS sequence"/>
</dbReference>
<accession>A0A9N9DJ63</accession>
<name>A0A9N9DJ63_9GLOM</name>
<evidence type="ECO:0000313" key="2">
    <source>
        <dbReference type="Proteomes" id="UP000789706"/>
    </source>
</evidence>
<feature type="non-terminal residue" evidence="1">
    <location>
        <position position="1"/>
    </location>
</feature>
<dbReference type="EMBL" id="CAJVPK010005176">
    <property type="protein sequence ID" value="CAG8642572.1"/>
    <property type="molecule type" value="Genomic_DNA"/>
</dbReference>
<proteinExistence type="predicted"/>
<reference evidence="1" key="1">
    <citation type="submission" date="2021-06" db="EMBL/GenBank/DDBJ databases">
        <authorList>
            <person name="Kallberg Y."/>
            <person name="Tangrot J."/>
            <person name="Rosling A."/>
        </authorList>
    </citation>
    <scope>NUCLEOTIDE SEQUENCE</scope>
    <source>
        <strain evidence="1">AZ414A</strain>
    </source>
</reference>
<dbReference type="OrthoDB" id="10480463at2759"/>
<dbReference type="AlphaFoldDB" id="A0A9N9DJ63"/>
<organism evidence="1 2">
    <name type="scientific">Diversispora eburnea</name>
    <dbReference type="NCBI Taxonomy" id="1213867"/>
    <lineage>
        <taxon>Eukaryota</taxon>
        <taxon>Fungi</taxon>
        <taxon>Fungi incertae sedis</taxon>
        <taxon>Mucoromycota</taxon>
        <taxon>Glomeromycotina</taxon>
        <taxon>Glomeromycetes</taxon>
        <taxon>Diversisporales</taxon>
        <taxon>Diversisporaceae</taxon>
        <taxon>Diversispora</taxon>
    </lineage>
</organism>
<comment type="caution">
    <text evidence="1">The sequence shown here is derived from an EMBL/GenBank/DDBJ whole genome shotgun (WGS) entry which is preliminary data.</text>
</comment>
<evidence type="ECO:0000313" key="1">
    <source>
        <dbReference type="EMBL" id="CAG8642572.1"/>
    </source>
</evidence>
<protein>
    <submittedName>
        <fullName evidence="1">1918_t:CDS:1</fullName>
    </submittedName>
</protein>
<sequence>SQPLNRGEVPLLNIPVDLTQSNKQIKTKRSKSDRISNSPVITKDSIEKMGRGLLYSTDTQAHFRRVVKEGEENLSYSEWKIDES</sequence>
<gene>
    <name evidence="1" type="ORF">DEBURN_LOCUS11213</name>
</gene>
<keyword evidence="2" id="KW-1185">Reference proteome</keyword>